<feature type="compositionally biased region" description="Acidic residues" evidence="1">
    <location>
        <begin position="323"/>
        <end position="337"/>
    </location>
</feature>
<evidence type="ECO:0000256" key="1">
    <source>
        <dbReference type="SAM" id="MobiDB-lite"/>
    </source>
</evidence>
<gene>
    <name evidence="3" type="ORF">THASP1DRAFT_32309</name>
</gene>
<organism evidence="3 4">
    <name type="scientific">Thamnocephalis sphaerospora</name>
    <dbReference type="NCBI Taxonomy" id="78915"/>
    <lineage>
        <taxon>Eukaryota</taxon>
        <taxon>Fungi</taxon>
        <taxon>Fungi incertae sedis</taxon>
        <taxon>Zoopagomycota</taxon>
        <taxon>Zoopagomycotina</taxon>
        <taxon>Zoopagomycetes</taxon>
        <taxon>Zoopagales</taxon>
        <taxon>Sigmoideomycetaceae</taxon>
        <taxon>Thamnocephalis</taxon>
    </lineage>
</organism>
<evidence type="ECO:0000313" key="4">
    <source>
        <dbReference type="Proteomes" id="UP000271241"/>
    </source>
</evidence>
<evidence type="ECO:0000313" key="3">
    <source>
        <dbReference type="EMBL" id="RKP05860.1"/>
    </source>
</evidence>
<protein>
    <recommendedName>
        <fullName evidence="2">Nucleolus and neural progenitor protein-like N-terminal domain-containing protein</fullName>
    </recommendedName>
</protein>
<name>A0A4P9XKQ7_9FUNG</name>
<dbReference type="PANTHER" id="PTHR34761:SF1">
    <property type="entry name" value="NUCLEOLUS AND NEURAL PROGENITOR PROTEIN"/>
    <property type="match status" value="1"/>
</dbReference>
<dbReference type="PANTHER" id="PTHR34761">
    <property type="entry name" value="NUCLEOLUS AND NEURAL PROGENITOR PROTEIN"/>
    <property type="match status" value="1"/>
</dbReference>
<dbReference type="STRING" id="78915.A0A4P9XKQ7"/>
<feature type="domain" description="Nucleolus and neural progenitor protein-like N-terminal" evidence="2">
    <location>
        <begin position="64"/>
        <end position="205"/>
    </location>
</feature>
<feature type="region of interest" description="Disordered" evidence="1">
    <location>
        <begin position="1"/>
        <end position="40"/>
    </location>
</feature>
<dbReference type="InterPro" id="IPR052835">
    <property type="entry name" value="Nepro"/>
</dbReference>
<keyword evidence="4" id="KW-1185">Reference proteome</keyword>
<dbReference type="OrthoDB" id="114080at2759"/>
<feature type="region of interest" description="Disordered" evidence="1">
    <location>
        <begin position="310"/>
        <end position="337"/>
    </location>
</feature>
<dbReference type="EMBL" id="KZ993013">
    <property type="protein sequence ID" value="RKP05860.1"/>
    <property type="molecule type" value="Genomic_DNA"/>
</dbReference>
<evidence type="ECO:0000259" key="2">
    <source>
        <dbReference type="Pfam" id="PF14780"/>
    </source>
</evidence>
<accession>A0A4P9XKQ7</accession>
<dbReference type="GO" id="GO:0005634">
    <property type="term" value="C:nucleus"/>
    <property type="evidence" value="ECO:0007669"/>
    <property type="project" value="TreeGrafter"/>
</dbReference>
<dbReference type="Pfam" id="PF14780">
    <property type="entry name" value="NEPRO_N"/>
    <property type="match status" value="1"/>
</dbReference>
<dbReference type="Proteomes" id="UP000271241">
    <property type="component" value="Unassembled WGS sequence"/>
</dbReference>
<proteinExistence type="predicted"/>
<sequence length="337" mass="36830">MSPTTPLWNQRHAREPRFTAVDAPPQGKRGAAKEAKSATPGGLQLINETAAEHGQHYAQLRRLIRTIPAEAVLAELDTLEKVHQRNWNQHRRAVHYRGVIEVRRLGKRLRELGIHTILQRLSQGLYQARTRPNQGPMRWNNVPAREWMYWAAARCYGGIRLMDKMLSALESCHLQMQTLLSQTYFMSLALVFIGIVGRLWTLIRLLDPSAESTVLEGWEQLPCTLPPLPAGAMMASVAAERTASTDASVSKECTAVLGSKGVGEEEEEPVVKRVCRGLSSAAALASNTVDDSDGGVGNTIDRTTPITTTAATTGTSLAGGIGGDDDDDDDLGEIMTR</sequence>
<dbReference type="InterPro" id="IPR027951">
    <property type="entry name" value="Nepro_N"/>
</dbReference>
<dbReference type="AlphaFoldDB" id="A0A4P9XKQ7"/>
<reference evidence="4" key="1">
    <citation type="journal article" date="2018" name="Nat. Microbiol.">
        <title>Leveraging single-cell genomics to expand the fungal tree of life.</title>
        <authorList>
            <person name="Ahrendt S.R."/>
            <person name="Quandt C.A."/>
            <person name="Ciobanu D."/>
            <person name="Clum A."/>
            <person name="Salamov A."/>
            <person name="Andreopoulos B."/>
            <person name="Cheng J.F."/>
            <person name="Woyke T."/>
            <person name="Pelin A."/>
            <person name="Henrissat B."/>
            <person name="Reynolds N.K."/>
            <person name="Benny G.L."/>
            <person name="Smith M.E."/>
            <person name="James T.Y."/>
            <person name="Grigoriev I.V."/>
        </authorList>
    </citation>
    <scope>NUCLEOTIDE SEQUENCE [LARGE SCALE GENOMIC DNA]</scope>
    <source>
        <strain evidence="4">RSA 1356</strain>
    </source>
</reference>